<protein>
    <submittedName>
        <fullName evidence="2">Uncharacterized protein</fullName>
    </submittedName>
</protein>
<evidence type="ECO:0000256" key="1">
    <source>
        <dbReference type="SAM" id="MobiDB-lite"/>
    </source>
</evidence>
<organism evidence="2 3">
    <name type="scientific">Podarcis lilfordi</name>
    <name type="common">Lilford's wall lizard</name>
    <dbReference type="NCBI Taxonomy" id="74358"/>
    <lineage>
        <taxon>Eukaryota</taxon>
        <taxon>Metazoa</taxon>
        <taxon>Chordata</taxon>
        <taxon>Craniata</taxon>
        <taxon>Vertebrata</taxon>
        <taxon>Euteleostomi</taxon>
        <taxon>Lepidosauria</taxon>
        <taxon>Squamata</taxon>
        <taxon>Bifurcata</taxon>
        <taxon>Unidentata</taxon>
        <taxon>Episquamata</taxon>
        <taxon>Laterata</taxon>
        <taxon>Lacertibaenia</taxon>
        <taxon>Lacertidae</taxon>
        <taxon>Podarcis</taxon>
    </lineage>
</organism>
<keyword evidence="3" id="KW-1185">Reference proteome</keyword>
<name>A0AA35PRH4_9SAUR</name>
<evidence type="ECO:0000313" key="3">
    <source>
        <dbReference type="Proteomes" id="UP001178461"/>
    </source>
</evidence>
<dbReference type="EMBL" id="OX395141">
    <property type="protein sequence ID" value="CAI5795188.1"/>
    <property type="molecule type" value="Genomic_DNA"/>
</dbReference>
<reference evidence="2" key="1">
    <citation type="submission" date="2022-12" db="EMBL/GenBank/DDBJ databases">
        <authorList>
            <person name="Alioto T."/>
            <person name="Alioto T."/>
            <person name="Gomez Garrido J."/>
        </authorList>
    </citation>
    <scope>NUCLEOTIDE SEQUENCE</scope>
</reference>
<evidence type="ECO:0000313" key="2">
    <source>
        <dbReference type="EMBL" id="CAI5795188.1"/>
    </source>
</evidence>
<sequence>MHRWTSTEPVKPEGNLHRAGAAMQVHNIPAPPPSLCTRSLHPRHPVHARAHIYKEGYMARQPHPGTPRTSLPFPRPCTPRPHSAAPFPDTRPHRARSASVPRIAALHAGWNKTPPARLPLSQL</sequence>
<gene>
    <name evidence="2" type="ORF">PODLI_1B032649</name>
</gene>
<dbReference type="Proteomes" id="UP001178461">
    <property type="component" value="Chromosome 15"/>
</dbReference>
<feature type="region of interest" description="Disordered" evidence="1">
    <location>
        <begin position="59"/>
        <end position="100"/>
    </location>
</feature>
<proteinExistence type="predicted"/>
<accession>A0AA35PRH4</accession>
<dbReference type="AlphaFoldDB" id="A0AA35PRH4"/>